<sequence length="332" mass="34816">MINFSKIIAAILVLLAIALGVYAWMLSRQAPVPVTTAANPANVPAKTQQTLTYPVVVASKPLPAGLAIPADALRVERLTINPVGAFQDVNVATGRVPVLDLAEGTPLMENQLVSGLALRINEGERAVAVKADEVMGVGNKIQPGDFVDVFITLKSDGKDVDRSQARLLLARKRVLAFGSASVDGLQSKSPDKAAAQQAQRNEQARTAVLAVPVDEVNRLTIGDASGRLMLALRNPTDMSEPDPKLFAELPTALQPSVSKAGEPRRTPLEGLDRAQAGLTAADLVTGGKGPGVRPQAIEVRAATNGAPRAAGPARSGLQVEVIRGERSETVSY</sequence>
<dbReference type="NCBIfam" id="TIGR03177">
    <property type="entry name" value="pilus_cpaB"/>
    <property type="match status" value="1"/>
</dbReference>
<feature type="domain" description="SAF" evidence="1">
    <location>
        <begin position="53"/>
        <end position="113"/>
    </location>
</feature>
<evidence type="ECO:0000313" key="2">
    <source>
        <dbReference type="EMBL" id="RUR69438.1"/>
    </source>
</evidence>
<proteinExistence type="predicted"/>
<evidence type="ECO:0000313" key="3">
    <source>
        <dbReference type="Proteomes" id="UP000281118"/>
    </source>
</evidence>
<dbReference type="CDD" id="cd11614">
    <property type="entry name" value="SAF_CpaB_FlgA_like"/>
    <property type="match status" value="1"/>
</dbReference>
<evidence type="ECO:0000259" key="1">
    <source>
        <dbReference type="SMART" id="SM00858"/>
    </source>
</evidence>
<dbReference type="Proteomes" id="UP000281118">
    <property type="component" value="Unassembled WGS sequence"/>
</dbReference>
<dbReference type="OrthoDB" id="8776995at2"/>
<name>A0A3S0XBJ4_9BURK</name>
<dbReference type="InterPro" id="IPR017592">
    <property type="entry name" value="Pilus_assmbl_Flp-typ_CpaB"/>
</dbReference>
<dbReference type="InterPro" id="IPR031571">
    <property type="entry name" value="RcpC_dom"/>
</dbReference>
<reference evidence="2 3" key="1">
    <citation type="submission" date="2018-12" db="EMBL/GenBank/DDBJ databases">
        <title>The genome sequences of Variovorax guangxiensis DSM 27352.</title>
        <authorList>
            <person name="Gao J."/>
            <person name="Sun J."/>
        </authorList>
    </citation>
    <scope>NUCLEOTIDE SEQUENCE [LARGE SCALE GENOMIC DNA]</scope>
    <source>
        <strain evidence="2 3">DSM 27352</strain>
    </source>
</reference>
<dbReference type="AlphaFoldDB" id="A0A3S0XBJ4"/>
<gene>
    <name evidence="2" type="primary">cpaB</name>
    <name evidence="2" type="ORF">EJP67_20485</name>
</gene>
<comment type="caution">
    <text evidence="2">The sequence shown here is derived from an EMBL/GenBank/DDBJ whole genome shotgun (WGS) entry which is preliminary data.</text>
</comment>
<dbReference type="Pfam" id="PF16976">
    <property type="entry name" value="RcpC"/>
    <property type="match status" value="1"/>
</dbReference>
<protein>
    <submittedName>
        <fullName evidence="2">Flp pilus assembly protein CpaB</fullName>
    </submittedName>
</protein>
<dbReference type="Pfam" id="PF08666">
    <property type="entry name" value="SAF"/>
    <property type="match status" value="1"/>
</dbReference>
<dbReference type="RefSeq" id="WP_126023555.1">
    <property type="nucleotide sequence ID" value="NZ_RXFT01000009.1"/>
</dbReference>
<dbReference type="InterPro" id="IPR013974">
    <property type="entry name" value="SAF"/>
</dbReference>
<organism evidence="2 3">
    <name type="scientific">Variovorax guangxiensis</name>
    <dbReference type="NCBI Taxonomy" id="1775474"/>
    <lineage>
        <taxon>Bacteria</taxon>
        <taxon>Pseudomonadati</taxon>
        <taxon>Pseudomonadota</taxon>
        <taxon>Betaproteobacteria</taxon>
        <taxon>Burkholderiales</taxon>
        <taxon>Comamonadaceae</taxon>
        <taxon>Variovorax</taxon>
    </lineage>
</organism>
<dbReference type="EMBL" id="RXFT01000009">
    <property type="protein sequence ID" value="RUR69438.1"/>
    <property type="molecule type" value="Genomic_DNA"/>
</dbReference>
<dbReference type="SMART" id="SM00858">
    <property type="entry name" value="SAF"/>
    <property type="match status" value="1"/>
</dbReference>
<accession>A0A3S0XBJ4</accession>